<dbReference type="SMART" id="SM00104">
    <property type="entry name" value="ANATO"/>
    <property type="match status" value="1"/>
</dbReference>
<dbReference type="GO" id="GO:0004866">
    <property type="term" value="F:endopeptidase inhibitor activity"/>
    <property type="evidence" value="ECO:0007669"/>
    <property type="project" value="InterPro"/>
</dbReference>
<dbReference type="InterPro" id="IPR011625">
    <property type="entry name" value="A2M_N_BRD"/>
</dbReference>
<dbReference type="PROSITE" id="PS01178">
    <property type="entry name" value="ANAPHYLATOXIN_2"/>
    <property type="match status" value="1"/>
</dbReference>
<dbReference type="GO" id="GO:0005615">
    <property type="term" value="C:extracellular space"/>
    <property type="evidence" value="ECO:0007669"/>
    <property type="project" value="InterPro"/>
</dbReference>
<dbReference type="Gene3D" id="2.60.40.1930">
    <property type="match status" value="1"/>
</dbReference>
<dbReference type="GO" id="GO:0006956">
    <property type="term" value="P:complement activation"/>
    <property type="evidence" value="ECO:0007669"/>
    <property type="project" value="TreeGrafter"/>
</dbReference>
<dbReference type="InterPro" id="IPR036595">
    <property type="entry name" value="A-macroglobulin_rcpt-bd_sf"/>
</dbReference>
<dbReference type="Gene3D" id="2.60.40.10">
    <property type="entry name" value="Immunoglobulins"/>
    <property type="match status" value="2"/>
</dbReference>
<dbReference type="Pfam" id="PF01821">
    <property type="entry name" value="ANATO"/>
    <property type="match status" value="1"/>
</dbReference>
<dbReference type="CDD" id="cd02896">
    <property type="entry name" value="complement_C3_C4_C5"/>
    <property type="match status" value="1"/>
</dbReference>
<keyword evidence="2" id="KW-0964">Secreted</keyword>
<dbReference type="InterPro" id="IPR011626">
    <property type="entry name" value="Alpha-macroglobulin_TED"/>
</dbReference>
<dbReference type="Gene3D" id="2.40.50.120">
    <property type="match status" value="1"/>
</dbReference>
<dbReference type="InterPro" id="IPR000020">
    <property type="entry name" value="Anaphylatoxin/fibulin"/>
</dbReference>
<dbReference type="InterPro" id="IPR001134">
    <property type="entry name" value="Netrin_domain"/>
</dbReference>
<proteinExistence type="predicted"/>
<dbReference type="PANTHER" id="PTHR11412">
    <property type="entry name" value="MACROGLOBULIN / COMPLEMENT"/>
    <property type="match status" value="1"/>
</dbReference>
<feature type="domain" description="NTR" evidence="6">
    <location>
        <begin position="1389"/>
        <end position="1533"/>
    </location>
</feature>
<evidence type="ECO:0000259" key="5">
    <source>
        <dbReference type="PROSITE" id="PS01178"/>
    </source>
</evidence>
<dbReference type="PANTHER" id="PTHR11412:SF144">
    <property type="entry name" value="COMPLEMENT C4-B"/>
    <property type="match status" value="1"/>
</dbReference>
<keyword evidence="8" id="KW-1185">Reference proteome</keyword>
<dbReference type="FunFam" id="2.60.40.690:FF:000002">
    <property type="entry name" value="Complement C4 isoform-A"/>
    <property type="match status" value="1"/>
</dbReference>
<comment type="subcellular location">
    <subcellularLocation>
        <location evidence="1">Secreted</location>
    </subcellularLocation>
</comment>
<dbReference type="PROSITE" id="PS50189">
    <property type="entry name" value="NTR"/>
    <property type="match status" value="1"/>
</dbReference>
<dbReference type="InterPro" id="IPR040839">
    <property type="entry name" value="MG4"/>
</dbReference>
<evidence type="ECO:0000256" key="3">
    <source>
        <dbReference type="ARBA" id="ARBA00022966"/>
    </source>
</evidence>
<evidence type="ECO:0000313" key="7">
    <source>
        <dbReference type="EMBL" id="KAG5271891.1"/>
    </source>
</evidence>
<dbReference type="Gene3D" id="2.20.130.20">
    <property type="match status" value="1"/>
</dbReference>
<dbReference type="Gene3D" id="6.20.50.160">
    <property type="match status" value="1"/>
</dbReference>
<dbReference type="InterPro" id="IPR019742">
    <property type="entry name" value="MacrogloblnA2_CS"/>
</dbReference>
<sequence>MESFQRTLTSLMFQSLEYGGLVHTMKGMRKRLPLENLRSRSLFFPALLYPLNQRETSTWPTLRTSFFSIEAKYSYGENVDGAFHSRCGLKVRGEDWSKEEKGGQKEIDVIKGMEQTGTIKNGKAQVVISNFEELLKAKNTSTLQLAEAEAKLYIAVTVTDIKSGELQEAEATLPIVLQPYLVDLSRVNSHFIPGLPFQPAVVVQLPNGSPAPEIQMQIKVSGSQEKQCEIKSNNDGVAYCGFNILPEADSITIKVTVEGAAHEKIVVRASSPSGSFLYLSAVNSVVKMGEPVKFQFKAINAAPADGFFYYLIISKGELRRSGSERATLLTQAQISITHDLVPSFRLVGYFYHSNGEIISNSIWVDVEDVCQGKIVLSHSGQKAEPGRSTKVKIDLGNQKATVALLGVDKAIYGLNSPNKLTPKQVFSSMQSYDLGCSYGGGSDTAMVFNQAGLSFISSGSMASQMRIGFSCESGFRRYKRSLDLQMKMSEREQRYSDKRLQTCCHSGLVQIPMQMSCEERAKRVELRHAKDCVDAFLDCCREGKRLREQKIQEDKRKGIGRTVSVEDIEDFFDNDVQMIRQYFPPSFGFVEMPVDKVKEYLLRMPDSITTWEIQSVSLSQSNGICVAEPLDITVFKDVFLSLRLPYSVKRFEQLSIPVVVYNYGETSREFAVHMKQVDGLCSPAAKTANSYQNIRVENASSLVVTFTAVPMTLGSIPIIIQLYDREHELGVDAIEKMLSVKTEGLLKREEETFYLNLNETSERSLTIPGHFPNSTIPDSGTNVFVKLEGEVFGQGTAVPMLSASKVKDLINAPMGCAEQTMMLMSPTALSLRYLDHSNHWVQLPPGKRDEAIDFIEKGYERILTYKKHDGSYGAWLYYESSTWLTALVVKVLSLVAERQTYVTGEQGKRERVITVEDIQLSVQYLVDVQNPADGSFSDPKPVIHREMQGGIGGVEEEVSLTAFITIAINHSLPFLTEAGKAKAEASISNSTNYLVSRVGDLKRPFALAITTYCLSTCLPDRTLSQSAWERLKSIVTKEGECKVWRANFELDDRGHRYISAEALTVETTAYALMAAVAQNDFSWADDAACFLATREKYSGGWKSTQDTIVALEALSIYAMRRPKSPYTKMAVFFHVPGKSQTEFLAMSGSSLPVEADLKRLAGHSISATVKGEGQAKMKVVKVFHVLDQEMSCDDVSISVTLTGKLDYTEEVVQNYNYEYADYGDERREEEDAPRTAIEWFDARSRRKRDTKQSVNSQENVMYTVCVSYNLERNLTGMAIADITLLSGFEVEVADLDKLKEGTDQYISHYEVSYNRVLLYFNEIHGGRECVSFGAIQVVPIGLIQPAPATFYDYYEPDRKCNTFYSAPKRSKMISKLCSEDVCECAERPCFREKKFSTENEIKKSHRFNHACYNPVVVLGYEVFISSTTQKSNFELYSGIVKSIFRATGDLSVGVGDTRVFAKRMQCKESLEVGKTYLIMGYDGTTKNAHGQMLYLLDSRTWVEQEPNDCRATKKRQYCREFKEFIKEYELDGCTL</sequence>
<dbReference type="Pfam" id="PF01759">
    <property type="entry name" value="NTR"/>
    <property type="match status" value="1"/>
</dbReference>
<dbReference type="SMART" id="SM01360">
    <property type="entry name" value="A2M"/>
    <property type="match status" value="1"/>
</dbReference>
<dbReference type="Gene3D" id="2.60.40.690">
    <property type="entry name" value="Alpha-macroglobulin, receptor-binding domain"/>
    <property type="match status" value="1"/>
</dbReference>
<dbReference type="Pfam" id="PF17789">
    <property type="entry name" value="MG4"/>
    <property type="match status" value="1"/>
</dbReference>
<dbReference type="Gene3D" id="1.50.10.20">
    <property type="match status" value="1"/>
</dbReference>
<keyword evidence="3" id="KW-0882">Thioester bond</keyword>
<feature type="domain" description="Anaphylatoxin-like" evidence="5">
    <location>
        <begin position="503"/>
        <end position="540"/>
    </location>
</feature>
<comment type="caution">
    <text evidence="7">The sequence shown here is derived from an EMBL/GenBank/DDBJ whole genome shotgun (WGS) entry which is preliminary data.</text>
</comment>
<evidence type="ECO:0000256" key="1">
    <source>
        <dbReference type="ARBA" id="ARBA00004613"/>
    </source>
</evidence>
<dbReference type="SUPFAM" id="SSF48239">
    <property type="entry name" value="Terpenoid cyclases/Protein prenyltransferases"/>
    <property type="match status" value="1"/>
</dbReference>
<evidence type="ECO:0008006" key="9">
    <source>
        <dbReference type="Google" id="ProtNLM"/>
    </source>
</evidence>
<dbReference type="Pfam" id="PF07703">
    <property type="entry name" value="A2M_BRD"/>
    <property type="match status" value="1"/>
</dbReference>
<name>A0AAV6GDF9_9TELE</name>
<gene>
    <name evidence="7" type="ORF">AALO_G00185280</name>
</gene>
<evidence type="ECO:0000256" key="4">
    <source>
        <dbReference type="ARBA" id="ARBA00023157"/>
    </source>
</evidence>
<dbReference type="SUPFAM" id="SSF47686">
    <property type="entry name" value="Anaphylotoxins (complement system)"/>
    <property type="match status" value="1"/>
</dbReference>
<dbReference type="SMART" id="SM00643">
    <property type="entry name" value="C345C"/>
    <property type="match status" value="1"/>
</dbReference>
<dbReference type="InterPro" id="IPR009048">
    <property type="entry name" value="A-macroglobulin_rcpt-bd"/>
</dbReference>
<dbReference type="EMBL" id="JADWDJ010000013">
    <property type="protein sequence ID" value="KAG5271891.1"/>
    <property type="molecule type" value="Genomic_DNA"/>
</dbReference>
<dbReference type="InterPro" id="IPR018081">
    <property type="entry name" value="Anaphylatoxin_comp_syst"/>
</dbReference>
<dbReference type="InterPro" id="IPR001599">
    <property type="entry name" value="Macroglobln_a2"/>
</dbReference>
<dbReference type="Pfam" id="PF00207">
    <property type="entry name" value="A2M"/>
    <property type="match status" value="1"/>
</dbReference>
<dbReference type="Pfam" id="PF07677">
    <property type="entry name" value="A2M_recep"/>
    <property type="match status" value="1"/>
</dbReference>
<dbReference type="SMART" id="SM01419">
    <property type="entry name" value="Thiol-ester_cl"/>
    <property type="match status" value="1"/>
</dbReference>
<dbReference type="InterPro" id="IPR013783">
    <property type="entry name" value="Ig-like_fold"/>
</dbReference>
<dbReference type="Gene3D" id="2.60.120.1540">
    <property type="match status" value="2"/>
</dbReference>
<dbReference type="InterPro" id="IPR008993">
    <property type="entry name" value="TIMP-like_OB-fold"/>
</dbReference>
<dbReference type="Pfam" id="PF07678">
    <property type="entry name" value="TED_complement"/>
    <property type="match status" value="1"/>
</dbReference>
<dbReference type="SMART" id="SM01361">
    <property type="entry name" value="A2M_recep"/>
    <property type="match status" value="1"/>
</dbReference>
<organism evidence="7 8">
    <name type="scientific">Alosa alosa</name>
    <name type="common">allis shad</name>
    <dbReference type="NCBI Taxonomy" id="278164"/>
    <lineage>
        <taxon>Eukaryota</taxon>
        <taxon>Metazoa</taxon>
        <taxon>Chordata</taxon>
        <taxon>Craniata</taxon>
        <taxon>Vertebrata</taxon>
        <taxon>Euteleostomi</taxon>
        <taxon>Actinopterygii</taxon>
        <taxon>Neopterygii</taxon>
        <taxon>Teleostei</taxon>
        <taxon>Clupei</taxon>
        <taxon>Clupeiformes</taxon>
        <taxon>Clupeoidei</taxon>
        <taxon>Clupeidae</taxon>
        <taxon>Alosa</taxon>
    </lineage>
</organism>
<dbReference type="InterPro" id="IPR008930">
    <property type="entry name" value="Terpenoid_cyclase/PrenylTrfase"/>
</dbReference>
<dbReference type="FunFam" id="2.60.40.10:FF:000155">
    <property type="entry name" value="complement C3 isoform X1"/>
    <property type="match status" value="1"/>
</dbReference>
<evidence type="ECO:0000256" key="2">
    <source>
        <dbReference type="ARBA" id="ARBA00022525"/>
    </source>
</evidence>
<dbReference type="PROSITE" id="PS00477">
    <property type="entry name" value="ALPHA_2_MACROGLOBULIN"/>
    <property type="match status" value="1"/>
</dbReference>
<dbReference type="SMART" id="SM01359">
    <property type="entry name" value="A2M_N_2"/>
    <property type="match status" value="1"/>
</dbReference>
<dbReference type="InterPro" id="IPR050473">
    <property type="entry name" value="A2M/Complement_sys"/>
</dbReference>
<dbReference type="Gene3D" id="1.20.91.20">
    <property type="entry name" value="Anaphylotoxins (complement system)"/>
    <property type="match status" value="1"/>
</dbReference>
<dbReference type="Gene3D" id="1.20.50.70">
    <property type="match status" value="1"/>
</dbReference>
<dbReference type="SUPFAM" id="SSF50242">
    <property type="entry name" value="TIMP-like"/>
    <property type="match status" value="1"/>
</dbReference>
<dbReference type="Proteomes" id="UP000823561">
    <property type="component" value="Chromosome 13"/>
</dbReference>
<dbReference type="InterPro" id="IPR018933">
    <property type="entry name" value="Netrin_module_non-TIMP"/>
</dbReference>
<evidence type="ECO:0000259" key="6">
    <source>
        <dbReference type="PROSITE" id="PS50189"/>
    </source>
</evidence>
<reference evidence="7" key="1">
    <citation type="submission" date="2020-10" db="EMBL/GenBank/DDBJ databases">
        <title>Chromosome-scale genome assembly of the Allis shad, Alosa alosa.</title>
        <authorList>
            <person name="Margot Z."/>
            <person name="Christophe K."/>
            <person name="Cabau C."/>
            <person name="Louis A."/>
            <person name="Berthelot C."/>
            <person name="Parey E."/>
            <person name="Roest Crollius H."/>
            <person name="Montfort J."/>
            <person name="Robinson-Rechavi M."/>
            <person name="Bucao C."/>
            <person name="Bouchez O."/>
            <person name="Gislard M."/>
            <person name="Lluch J."/>
            <person name="Milhes M."/>
            <person name="Lampietro C."/>
            <person name="Lopez Roques C."/>
            <person name="Donnadieu C."/>
            <person name="Braasch I."/>
            <person name="Desvignes T."/>
            <person name="Postlethwait J."/>
            <person name="Bobe J."/>
            <person name="Guiguen Y."/>
        </authorList>
    </citation>
    <scope>NUCLEOTIDE SEQUENCE</scope>
    <source>
        <strain evidence="7">M-15738</strain>
        <tissue evidence="7">Blood</tissue>
    </source>
</reference>
<dbReference type="SUPFAM" id="SSF49410">
    <property type="entry name" value="Alpha-macroglobulin receptor domain"/>
    <property type="match status" value="1"/>
</dbReference>
<dbReference type="InterPro" id="IPR047565">
    <property type="entry name" value="Alpha-macroglob_thiol-ester_cl"/>
</dbReference>
<dbReference type="CDD" id="cd00017">
    <property type="entry name" value="ANATO"/>
    <property type="match status" value="1"/>
</dbReference>
<accession>A0AAV6GDF9</accession>
<keyword evidence="4" id="KW-1015">Disulfide bond</keyword>
<dbReference type="Gene3D" id="2.60.40.1940">
    <property type="match status" value="1"/>
</dbReference>
<protein>
    <recommendedName>
        <fullName evidence="9">Complement C4 gamma chain</fullName>
    </recommendedName>
</protein>
<evidence type="ECO:0000313" key="8">
    <source>
        <dbReference type="Proteomes" id="UP000823561"/>
    </source>
</evidence>